<dbReference type="SMART" id="SM00543">
    <property type="entry name" value="MIF4G"/>
    <property type="match status" value="1"/>
</dbReference>
<evidence type="ECO:0000256" key="6">
    <source>
        <dbReference type="ARBA" id="ARBA00065571"/>
    </source>
</evidence>
<dbReference type="eggNOG" id="KOG0401">
    <property type="taxonomic scope" value="Eukaryota"/>
</dbReference>
<feature type="compositionally biased region" description="Polar residues" evidence="9">
    <location>
        <begin position="147"/>
        <end position="156"/>
    </location>
</feature>
<evidence type="ECO:0000313" key="11">
    <source>
        <dbReference type="EnsemblPlants" id="ONIVA07G16740.1"/>
    </source>
</evidence>
<dbReference type="GO" id="GO:0016281">
    <property type="term" value="C:eukaryotic translation initiation factor 4F complex"/>
    <property type="evidence" value="ECO:0007669"/>
    <property type="project" value="TreeGrafter"/>
</dbReference>
<feature type="compositionally biased region" description="Polar residues" evidence="9">
    <location>
        <begin position="179"/>
        <end position="191"/>
    </location>
</feature>
<feature type="compositionally biased region" description="Basic and acidic residues" evidence="9">
    <location>
        <begin position="572"/>
        <end position="588"/>
    </location>
</feature>
<dbReference type="Gramene" id="ONIVA07G16740.1">
    <property type="protein sequence ID" value="ONIVA07G16740.1"/>
    <property type="gene ID" value="ONIVA07G16740"/>
</dbReference>
<feature type="compositionally biased region" description="Basic and acidic residues" evidence="9">
    <location>
        <begin position="1560"/>
        <end position="1573"/>
    </location>
</feature>
<feature type="compositionally biased region" description="Low complexity" evidence="9">
    <location>
        <begin position="263"/>
        <end position="278"/>
    </location>
</feature>
<dbReference type="FunFam" id="1.25.40.180:FF:000034">
    <property type="entry name" value="Eukaryotic translation initiation factor 4G"/>
    <property type="match status" value="1"/>
</dbReference>
<feature type="compositionally biased region" description="Basic and acidic residues" evidence="9">
    <location>
        <begin position="1"/>
        <end position="12"/>
    </location>
</feature>
<feature type="compositionally biased region" description="Low complexity" evidence="9">
    <location>
        <begin position="216"/>
        <end position="243"/>
    </location>
</feature>
<feature type="region of interest" description="Disordered" evidence="9">
    <location>
        <begin position="425"/>
        <end position="447"/>
    </location>
</feature>
<dbReference type="InterPro" id="IPR016024">
    <property type="entry name" value="ARM-type_fold"/>
</dbReference>
<evidence type="ECO:0000256" key="9">
    <source>
        <dbReference type="SAM" id="MobiDB-lite"/>
    </source>
</evidence>
<evidence type="ECO:0000313" key="12">
    <source>
        <dbReference type="Proteomes" id="UP000006591"/>
    </source>
</evidence>
<feature type="compositionally biased region" description="Basic and acidic residues" evidence="9">
    <location>
        <begin position="634"/>
        <end position="644"/>
    </location>
</feature>
<dbReference type="PANTHER" id="PTHR23253">
    <property type="entry name" value="EUKARYOTIC TRANSLATION INITIATION FACTOR 4 GAMMA"/>
    <property type="match status" value="1"/>
</dbReference>
<dbReference type="FunFam" id="1.25.40.180:FF:000024">
    <property type="entry name" value="Eukaryotic translation initiation factor 4G"/>
    <property type="match status" value="1"/>
</dbReference>
<evidence type="ECO:0000256" key="5">
    <source>
        <dbReference type="ARBA" id="ARBA00053217"/>
    </source>
</evidence>
<reference evidence="11" key="2">
    <citation type="submission" date="2018-04" db="EMBL/GenBank/DDBJ databases">
        <title>OnivRS2 (Oryza nivara Reference Sequence Version 2).</title>
        <authorList>
            <person name="Zhang J."/>
            <person name="Kudrna D."/>
            <person name="Lee S."/>
            <person name="Talag J."/>
            <person name="Rajasekar S."/>
            <person name="Welchert J."/>
            <person name="Hsing Y.-I."/>
            <person name="Wing R.A."/>
        </authorList>
    </citation>
    <scope>NUCLEOTIDE SEQUENCE [LARGE SCALE GENOMIC DNA]</scope>
    <source>
        <strain evidence="11">SL10</strain>
    </source>
</reference>
<keyword evidence="4" id="KW-0648">Protein biosynthesis</keyword>
<feature type="compositionally biased region" description="Low complexity" evidence="9">
    <location>
        <begin position="1462"/>
        <end position="1471"/>
    </location>
</feature>
<organism evidence="11">
    <name type="scientific">Oryza nivara</name>
    <name type="common">Indian wild rice</name>
    <name type="synonym">Oryza sativa f. spontanea</name>
    <dbReference type="NCBI Taxonomy" id="4536"/>
    <lineage>
        <taxon>Eukaryota</taxon>
        <taxon>Viridiplantae</taxon>
        <taxon>Streptophyta</taxon>
        <taxon>Embryophyta</taxon>
        <taxon>Tracheophyta</taxon>
        <taxon>Spermatophyta</taxon>
        <taxon>Magnoliopsida</taxon>
        <taxon>Liliopsida</taxon>
        <taxon>Poales</taxon>
        <taxon>Poaceae</taxon>
        <taxon>BOP clade</taxon>
        <taxon>Oryzoideae</taxon>
        <taxon>Oryzeae</taxon>
        <taxon>Oryzinae</taxon>
        <taxon>Oryza</taxon>
    </lineage>
</organism>
<evidence type="ECO:0000256" key="7">
    <source>
        <dbReference type="ARBA" id="ARBA00067320"/>
    </source>
</evidence>
<feature type="compositionally biased region" description="Basic and acidic residues" evidence="9">
    <location>
        <begin position="546"/>
        <end position="565"/>
    </location>
</feature>
<keyword evidence="12" id="KW-1185">Reference proteome</keyword>
<feature type="region of interest" description="Disordered" evidence="9">
    <location>
        <begin position="1812"/>
        <end position="1831"/>
    </location>
</feature>
<evidence type="ECO:0000259" key="10">
    <source>
        <dbReference type="PROSITE" id="PS51366"/>
    </source>
</evidence>
<feature type="compositionally biased region" description="Gly residues" evidence="9">
    <location>
        <begin position="21"/>
        <end position="42"/>
    </location>
</feature>
<evidence type="ECO:0000256" key="3">
    <source>
        <dbReference type="ARBA" id="ARBA00022845"/>
    </source>
</evidence>
<feature type="region of interest" description="Disordered" evidence="9">
    <location>
        <begin position="1408"/>
        <end position="1496"/>
    </location>
</feature>
<evidence type="ECO:0000256" key="2">
    <source>
        <dbReference type="ARBA" id="ARBA00022540"/>
    </source>
</evidence>
<feature type="region of interest" description="Disordered" evidence="9">
    <location>
        <begin position="1276"/>
        <end position="1300"/>
    </location>
</feature>
<feature type="region of interest" description="Disordered" evidence="9">
    <location>
        <begin position="1000"/>
        <end position="1019"/>
    </location>
</feature>
<proteinExistence type="inferred from homology"/>
<feature type="compositionally biased region" description="Low complexity" evidence="9">
    <location>
        <begin position="700"/>
        <end position="719"/>
    </location>
</feature>
<name>A0A0E0I288_ORYNI</name>
<reference evidence="11" key="1">
    <citation type="submission" date="2015-04" db="UniProtKB">
        <authorList>
            <consortium name="EnsemblPlants"/>
        </authorList>
    </citation>
    <scope>IDENTIFICATION</scope>
    <source>
        <strain evidence="11">SL10</strain>
    </source>
</reference>
<feature type="compositionally biased region" description="Polar residues" evidence="9">
    <location>
        <begin position="779"/>
        <end position="805"/>
    </location>
</feature>
<feature type="compositionally biased region" description="Polar residues" evidence="9">
    <location>
        <begin position="492"/>
        <end position="518"/>
    </location>
</feature>
<dbReference type="GO" id="GO:0006417">
    <property type="term" value="P:regulation of translation"/>
    <property type="evidence" value="ECO:0007669"/>
    <property type="project" value="UniProtKB-KW"/>
</dbReference>
<evidence type="ECO:0000256" key="4">
    <source>
        <dbReference type="ARBA" id="ARBA00022917"/>
    </source>
</evidence>
<dbReference type="Pfam" id="PF02847">
    <property type="entry name" value="MA3"/>
    <property type="match status" value="1"/>
</dbReference>
<feature type="compositionally biased region" description="Low complexity" evidence="9">
    <location>
        <begin position="433"/>
        <end position="443"/>
    </location>
</feature>
<keyword evidence="2" id="KW-0396">Initiation factor</keyword>
<dbReference type="SUPFAM" id="SSF48371">
    <property type="entry name" value="ARM repeat"/>
    <property type="match status" value="2"/>
</dbReference>
<feature type="compositionally biased region" description="Basic and acidic residues" evidence="9">
    <location>
        <begin position="1412"/>
        <end position="1433"/>
    </location>
</feature>
<feature type="compositionally biased region" description="Polar residues" evidence="9">
    <location>
        <begin position="1577"/>
        <end position="1594"/>
    </location>
</feature>
<protein>
    <recommendedName>
        <fullName evidence="7">Eukaryotic translation initiation factor 4G</fullName>
    </recommendedName>
    <alternativeName>
        <fullName evidence="8">Eukaryotic initiation factor 4F subunit p220</fullName>
    </alternativeName>
</protein>
<dbReference type="InterPro" id="IPR036047">
    <property type="entry name" value="F-box-like_dom_sf"/>
</dbReference>
<dbReference type="SMART" id="SM00544">
    <property type="entry name" value="MA3"/>
    <property type="match status" value="1"/>
</dbReference>
<feature type="region of interest" description="Disordered" evidence="9">
    <location>
        <begin position="875"/>
        <end position="910"/>
    </location>
</feature>
<feature type="compositionally biased region" description="Low complexity" evidence="9">
    <location>
        <begin position="1440"/>
        <end position="1451"/>
    </location>
</feature>
<dbReference type="SUPFAM" id="SSF81383">
    <property type="entry name" value="F-box domain"/>
    <property type="match status" value="1"/>
</dbReference>
<feature type="region of interest" description="Disordered" evidence="9">
    <location>
        <begin position="961"/>
        <end position="994"/>
    </location>
</feature>
<comment type="similarity">
    <text evidence="1">Belongs to the eukaryotic initiation factor 4G family.</text>
</comment>
<dbReference type="InterPro" id="IPR003891">
    <property type="entry name" value="Initiation_fac_eIF4g_MI"/>
</dbReference>
<dbReference type="InterPro" id="IPR003890">
    <property type="entry name" value="MIF4G-like_typ-3"/>
</dbReference>
<dbReference type="Gene3D" id="1.25.40.180">
    <property type="match status" value="2"/>
</dbReference>
<feature type="region of interest" description="Disordered" evidence="9">
    <location>
        <begin position="699"/>
        <end position="762"/>
    </location>
</feature>
<dbReference type="PANTHER" id="PTHR23253:SF9">
    <property type="entry name" value="EUKARYOTIC TRANSLATION INITIATION FACTOR 4 GAMMA 2"/>
    <property type="match status" value="1"/>
</dbReference>
<dbReference type="STRING" id="4536.A0A0E0I288"/>
<accession>A0A0E0I288</accession>
<feature type="region of interest" description="Disordered" evidence="9">
    <location>
        <begin position="775"/>
        <end position="807"/>
    </location>
</feature>
<dbReference type="PROSITE" id="PS51366">
    <property type="entry name" value="MI"/>
    <property type="match status" value="1"/>
</dbReference>
<feature type="compositionally biased region" description="Basic and acidic residues" evidence="9">
    <location>
        <begin position="1291"/>
        <end position="1300"/>
    </location>
</feature>
<feature type="compositionally biased region" description="Basic and acidic residues" evidence="9">
    <location>
        <begin position="965"/>
        <end position="991"/>
    </location>
</feature>
<feature type="compositionally biased region" description="Acidic residues" evidence="9">
    <location>
        <begin position="1279"/>
        <end position="1290"/>
    </location>
</feature>
<feature type="region of interest" description="Disordered" evidence="9">
    <location>
        <begin position="492"/>
        <end position="591"/>
    </location>
</feature>
<dbReference type="EnsemblPlants" id="ONIVA07G16740.1">
    <property type="protein sequence ID" value="ONIVA07G16740.1"/>
    <property type="gene ID" value="ONIVA07G16740"/>
</dbReference>
<sequence length="2707" mass="297015">MSQRGDRGEGHARRPGRSSSFGGGHRGGGGVGGAGKGGGGSSGQPPLATNRSFRKSGNGHGGHQRVVSQPDTHGFQPAPAPTALQTPPLRPPAPQNAPAHVPVPAPRPQHHDPSGARAPTLPPSSENTANAPPLKGIPHAAPRAPSRISSTSTSQGAPKGGAYNLQFGSFPMNGGTGGSTMQFPARTSSAPPNLDEQKRMQALPEGHKVVPSGLVPQAPKHQQQQQPLQQQKQQPQSQPPLQQTRKDVVSSNHSSKPINPHIPSQVKSSVHVSPSVPNVAPPRPPVQQIPGMPMSMPFHHQAPLQFGGHNPQIPPQGVVPSSLQMSMGLHGANAPQVAQQMYIPTIQHHHQLQPPTMMHQAAGIPYGPAAHQLTPQMSGMMNVGVAPQFTPQQPNKYVTGPTRKTTVKITHPDTHEELKLDKRMDSSGQRGLPSVQQQSQPVSTYGSPMGFYQQNSYNQSTMFYPTTSGVGQVPTVSQGPRFVSTQTVSYISPSMNTGPGSNKDNLAGSTTSGHSQVTGKPHPAGLHMEKSGVQTVTISAPPGKSDVNKLKPAEDVVSHRQKDNEAVSGVRKSGENESKASPITEKHPTPVSQPLQALAANPETTAAASFVVNSVPGDDGKSKESIQRTGSFKDSNKNATKDTRNLSQEPQSASSAEDLKVHTSVKDVCCGVSLMESKGVNKESEQTNAASAAPTEMLKAADASSIDRSSARSTSESTENVQEVGKSDVAIGDSEKSGITNKVSPDLTKDDISSGSTGNESHEVCTLDLAEQLPVGASNPDNLDTATSVTDQGQLLKEPSSSVSDENVIMDRLHQSAEKMSDLVDDTVASVASSETLPESIIQNANAKGNTSGNQETGSATSSNILNVLPVPHSVASEDPLKPESMLKDQSSSAPAASARPVSREKPSVEITRTKFTAVKKKKRREMLSKADAAGSSDLYNAYKGPEEKVDFIGASESLDSSSIADHELPDESSEKEVNMGEDEGKKKVELDDWEDAAEMSTPKLERSDSSNQTTEANGRKRYSRDFLLTLAQSCTNLPVGFQMIEYASVLFPNLAGKSYVVDHPSPGRGADRPASRGDRRGVVIEDDRWGKSGHLFGSGRDMSMDNGPPTMNHRGAPGVMRNPRGGLINVGPIAPQMSRSGSDADRWQQKGIFPSPVTPMQVMHKAEKKYVVGKVSDEEEAKQRQLKAILNKLTPQNFEKLFEKVKEVNIDNVATLTGVISQIFDKALMEPTFCEMYANFCYHLAGALPDFSEDNEKITFKRLLLNKCQEEFERGEREEAEADKTEEEGEIKQTKEEREEKRIRARRRMLGNIRLIGELYKKRMLTERIMHECIKKLLGNYQNPDEENIEALCKLMSTIGEMIDHAKAKEHMDAYFDIMLKLSTSQQLSSRVRFMLRDSIDLRKNKWQQRRKVEGPKKIDEVHRDAAQERHAQSSRLARGSVVGSGPRRGAAPMDYGPRGSAAALASPSSQQVGHRGMPSHSRGFGTQDIRFEERSPLDHRTTVLPPRKDEAITLGPQGGLARGMSIRGQPLISNAELSSADSRRMVSGPNGYNSASTAREEPGSRIPDRSGRIAPNTQFAGPSNRPASQEGRSGNKLYSEDDLREKSISAIREYYSAKDEKEVALCIEELNAPSFYPSVVSLWVNDSFERKDMERELLTKLFVSLCNSRNNLLSKSHLTAGLATVLGSLEDALSDAPRAAEYLGRLLARFVVESILSLQEVGTLIEKGGEEPGELVHHGIGADVLGAVLESIKVEKGDSFLNEAKASSNLKLEDFRPQHLKRSNPPTALAAPTTGGRRHDVLAGAGADLRPTSTRRRAPRGDLPPHRLARRPRTGLRRLVTGRSFLRRYRSLHKPAPLLGLLGHDGFHPAEPPHPSAAAARALAQAADFTFSFLPSPCRWIQQDCRDGRVLLERSLSDNDDAGEGELVPFDTRNMADLAVCDPVSRRYVILPPIPDDLITSGEQEGLLVFETFLAPAAKEEEEMVGTTSFRVVARANYESKVVIFVFSSLTEEWHSSRSVSWSLLTADPWLSSTAQAHLWFFPRYYAHFVYWVMHLVDMLLVLDTSKMAFFTINFQWDRDFAILETEEDMIGAFCLKGDLSGRTHLCYGTRRIDADFADSPPLNLDKTIPLPLPLDHCYHIINATQGYLLLQGRRLHSSRRTTEEDDTDMLYFTLEPKTMLLEKVCGMSRPNVTAKIYTSFPPSLSLPSLNTEYGLFGSMRRSAQEPGRNILVDMKLQLTVVASIIRQIVAFGAFQPSISPPPPMSSPEQPVDPTSLYTENILPPDELLEEILLRVGSPADLARVSTACAAFRRIVTSRSFLRRFRSFHHPPPLLGLLCDDFYPADPAAAARALAHAADFTFSFLPTPDHWWRWMPLDWRDGRVLAALVPMTKIITHEGDEGEFVPFPRRDDVTDLAVCDPISRRYVIIPAIPGDLITSGEQRDCLFDFNAFLAPATEEEMADSSFRVVATAQCKSKLFVFVFSSRSEEWRKLSIRQWEHLAADVSSSVLVQADFFLAPRYYAHCRLYWVLKEMDKLLVLDTCEMVFFTIDLERDEHMSNIAILEEAEEDMVGVFSLRTDLGFTTKTQLCYTIRQVEADAANGPPLNFDKIIPLPLPMEYMFRIIDAADGYLLLEGRLLDWFECSLKEGRPDTLYFSLEPKTLVLKRICVLERPITAAKIYTGLFDILIRRHPEGAEQDWLSTLV</sequence>
<feature type="region of interest" description="Disordered" evidence="9">
    <location>
        <begin position="1"/>
        <end position="286"/>
    </location>
</feature>
<evidence type="ECO:0000256" key="8">
    <source>
        <dbReference type="ARBA" id="ARBA00079578"/>
    </source>
</evidence>
<feature type="region of interest" description="Disordered" evidence="9">
    <location>
        <begin position="613"/>
        <end position="660"/>
    </location>
</feature>
<comment type="function">
    <text evidence="5">Component of the protein complex eIF4F, which is involved in the recognition of the mRNA cap, ATP-dependent unwinding of 5'-terminal secondary structure and recruitment of mRNA to the ribosome.</text>
</comment>
<feature type="compositionally biased region" description="Pro residues" evidence="9">
    <location>
        <begin position="88"/>
        <end position="107"/>
    </location>
</feature>
<evidence type="ECO:0000256" key="1">
    <source>
        <dbReference type="ARBA" id="ARBA00005775"/>
    </source>
</evidence>
<feature type="compositionally biased region" description="Polar residues" evidence="9">
    <location>
        <begin position="645"/>
        <end position="655"/>
    </location>
</feature>
<dbReference type="GO" id="GO:0003743">
    <property type="term" value="F:translation initiation factor activity"/>
    <property type="evidence" value="ECO:0007669"/>
    <property type="project" value="UniProtKB-KW"/>
</dbReference>
<dbReference type="GO" id="GO:0003729">
    <property type="term" value="F:mRNA binding"/>
    <property type="evidence" value="ECO:0007669"/>
    <property type="project" value="TreeGrafter"/>
</dbReference>
<feature type="region of interest" description="Disordered" evidence="9">
    <location>
        <begin position="1781"/>
        <end position="1801"/>
    </location>
</feature>
<dbReference type="Pfam" id="PF02854">
    <property type="entry name" value="MIF4G"/>
    <property type="match status" value="1"/>
</dbReference>
<comment type="subunit">
    <text evidence="6">EIF4F is a multi-subunit complex, the composition of which varies with external and internal environmental conditions. It is composed of at least EIF4A, EIF4E and EIF4G. In higher plants two isoforms of EIF4F have been identified, named isoform EIF4F and isoform EIF(iso)4F. Isoform EIF4F has subunits p220 and p26, whereas isoform EIF(iso)4F has subunits p82 and p28.</text>
</comment>
<feature type="region of interest" description="Disordered" evidence="9">
    <location>
        <begin position="1538"/>
        <end position="1601"/>
    </location>
</feature>
<dbReference type="Proteomes" id="UP000006591">
    <property type="component" value="Chromosome 7"/>
</dbReference>
<keyword evidence="3" id="KW-0810">Translation regulation</keyword>
<feature type="domain" description="MI" evidence="10">
    <location>
        <begin position="1604"/>
        <end position="1728"/>
    </location>
</feature>